<organism evidence="1 2">
    <name type="scientific">Paraflavitalea soli</name>
    <dbReference type="NCBI Taxonomy" id="2315862"/>
    <lineage>
        <taxon>Bacteria</taxon>
        <taxon>Pseudomonadati</taxon>
        <taxon>Bacteroidota</taxon>
        <taxon>Chitinophagia</taxon>
        <taxon>Chitinophagales</taxon>
        <taxon>Chitinophagaceae</taxon>
        <taxon>Paraflavitalea</taxon>
    </lineage>
</organism>
<evidence type="ECO:0000313" key="1">
    <source>
        <dbReference type="EMBL" id="AXY77956.1"/>
    </source>
</evidence>
<protein>
    <recommendedName>
        <fullName evidence="3">DNA-binding protein</fullName>
    </recommendedName>
</protein>
<dbReference type="RefSeq" id="WP_119053829.1">
    <property type="nucleotide sequence ID" value="NZ_CP032157.1"/>
</dbReference>
<sequence>MKLTVIALSKVNTPAVRRELSGILQCTEQTIIRYIRKNEHNGPLTTLGAMELIRKMTKLTYEEIIERGIVRKTVLAERNKKAG</sequence>
<reference evidence="1 2" key="1">
    <citation type="submission" date="2018-09" db="EMBL/GenBank/DDBJ databases">
        <title>Genome sequencing of strain 6GH32-13.</title>
        <authorList>
            <person name="Weon H.-Y."/>
            <person name="Heo J."/>
            <person name="Kwon S.-W."/>
        </authorList>
    </citation>
    <scope>NUCLEOTIDE SEQUENCE [LARGE SCALE GENOMIC DNA]</scope>
    <source>
        <strain evidence="1 2">5GH32-13</strain>
    </source>
</reference>
<dbReference type="AlphaFoldDB" id="A0A3B7MY23"/>
<keyword evidence="2" id="KW-1185">Reference proteome</keyword>
<accession>A0A3B7MY23</accession>
<dbReference type="Proteomes" id="UP000263900">
    <property type="component" value="Chromosome"/>
</dbReference>
<evidence type="ECO:0000313" key="2">
    <source>
        <dbReference type="Proteomes" id="UP000263900"/>
    </source>
</evidence>
<name>A0A3B7MY23_9BACT</name>
<dbReference type="EMBL" id="CP032157">
    <property type="protein sequence ID" value="AXY77956.1"/>
    <property type="molecule type" value="Genomic_DNA"/>
</dbReference>
<evidence type="ECO:0008006" key="3">
    <source>
        <dbReference type="Google" id="ProtNLM"/>
    </source>
</evidence>
<proteinExistence type="predicted"/>
<gene>
    <name evidence="1" type="ORF">D3H65_29930</name>
</gene>
<dbReference type="OrthoDB" id="677170at2"/>
<dbReference type="KEGG" id="pseg:D3H65_29930"/>